<keyword evidence="3" id="KW-1185">Reference proteome</keyword>
<keyword evidence="1" id="KW-1133">Transmembrane helix</keyword>
<dbReference type="Proteomes" id="UP000193010">
    <property type="component" value="Unassembled WGS sequence"/>
</dbReference>
<dbReference type="OrthoDB" id="4734369at2"/>
<keyword evidence="1" id="KW-0812">Transmembrane</keyword>
<feature type="transmembrane region" description="Helical" evidence="1">
    <location>
        <begin position="71"/>
        <end position="89"/>
    </location>
</feature>
<evidence type="ECO:0000313" key="3">
    <source>
        <dbReference type="Proteomes" id="UP000193010"/>
    </source>
</evidence>
<proteinExistence type="predicted"/>
<organism evidence="2 3">
    <name type="scientific">Mycobacterium florentinum</name>
    <dbReference type="NCBI Taxonomy" id="292462"/>
    <lineage>
        <taxon>Bacteria</taxon>
        <taxon>Bacillati</taxon>
        <taxon>Actinomycetota</taxon>
        <taxon>Actinomycetes</taxon>
        <taxon>Mycobacteriales</taxon>
        <taxon>Mycobacteriaceae</taxon>
        <taxon>Mycobacterium</taxon>
        <taxon>Mycobacterium simiae complex</taxon>
    </lineage>
</organism>
<keyword evidence="1" id="KW-0472">Membrane</keyword>
<dbReference type="EMBL" id="LQOV01000015">
    <property type="protein sequence ID" value="ORV52619.1"/>
    <property type="molecule type" value="Genomic_DNA"/>
</dbReference>
<sequence length="114" mass="12609">MADAGRPRVKILDIIELGMVIAGLILIGAGWAQARFRFIAQRRKARYFYWGTSALGIVLFGFGTGQLWPNAVITTLIFTTLVVGSAYFTTPYLKIGDQIYASTPENREPDPPVE</sequence>
<feature type="transmembrane region" description="Helical" evidence="1">
    <location>
        <begin position="46"/>
        <end position="65"/>
    </location>
</feature>
<comment type="caution">
    <text evidence="2">The sequence shown here is derived from an EMBL/GenBank/DDBJ whole genome shotgun (WGS) entry which is preliminary data.</text>
</comment>
<evidence type="ECO:0000313" key="2">
    <source>
        <dbReference type="EMBL" id="ORV52619.1"/>
    </source>
</evidence>
<evidence type="ECO:0000256" key="1">
    <source>
        <dbReference type="SAM" id="Phobius"/>
    </source>
</evidence>
<accession>A0A1X1U7J2</accession>
<reference evidence="2 3" key="1">
    <citation type="submission" date="2016-01" db="EMBL/GenBank/DDBJ databases">
        <title>The new phylogeny of the genus Mycobacterium.</title>
        <authorList>
            <person name="Tarcisio F."/>
            <person name="Conor M."/>
            <person name="Antonella G."/>
            <person name="Elisabetta G."/>
            <person name="Giulia F.S."/>
            <person name="Sara T."/>
            <person name="Anna F."/>
            <person name="Clotilde B."/>
            <person name="Roberto B."/>
            <person name="Veronica D.S."/>
            <person name="Fabio R."/>
            <person name="Monica P."/>
            <person name="Olivier J."/>
            <person name="Enrico T."/>
            <person name="Nicola S."/>
        </authorList>
    </citation>
    <scope>NUCLEOTIDE SEQUENCE [LARGE SCALE GENOMIC DNA]</scope>
    <source>
        <strain evidence="2 3">DSM 44852</strain>
    </source>
</reference>
<dbReference type="STRING" id="292462.AWC05_24395"/>
<protein>
    <submittedName>
        <fullName evidence="2">Uncharacterized protein</fullName>
    </submittedName>
</protein>
<feature type="transmembrane region" description="Helical" evidence="1">
    <location>
        <begin position="14"/>
        <end position="34"/>
    </location>
</feature>
<gene>
    <name evidence="2" type="ORF">AWC05_24395</name>
</gene>
<name>A0A1X1U7J2_MYCFL</name>
<dbReference type="AlphaFoldDB" id="A0A1X1U7J2"/>